<evidence type="ECO:0000256" key="4">
    <source>
        <dbReference type="ARBA" id="ARBA00022448"/>
    </source>
</evidence>
<evidence type="ECO:0000256" key="8">
    <source>
        <dbReference type="ARBA" id="ARBA00022989"/>
    </source>
</evidence>
<keyword evidence="10 15" id="KW-0472">Membrane</keyword>
<dbReference type="Proteomes" id="UP001152622">
    <property type="component" value="Chromosome 18"/>
</dbReference>
<dbReference type="Pfam" id="PF07690">
    <property type="entry name" value="MFS_1"/>
    <property type="match status" value="1"/>
</dbReference>
<evidence type="ECO:0000313" key="17">
    <source>
        <dbReference type="EMBL" id="KAJ8338175.1"/>
    </source>
</evidence>
<feature type="region of interest" description="Disordered" evidence="14">
    <location>
        <begin position="523"/>
        <end position="599"/>
    </location>
</feature>
<keyword evidence="18" id="KW-1185">Reference proteome</keyword>
<feature type="transmembrane region" description="Helical" evidence="15">
    <location>
        <begin position="154"/>
        <end position="177"/>
    </location>
</feature>
<accession>A0A9Q1IF16</accession>
<evidence type="ECO:0000256" key="14">
    <source>
        <dbReference type="SAM" id="MobiDB-lite"/>
    </source>
</evidence>
<feature type="transmembrane region" description="Helical" evidence="15">
    <location>
        <begin position="337"/>
        <end position="358"/>
    </location>
</feature>
<feature type="compositionally biased region" description="Polar residues" evidence="14">
    <location>
        <begin position="567"/>
        <end position="584"/>
    </location>
</feature>
<dbReference type="SUPFAM" id="SSF103473">
    <property type="entry name" value="MFS general substrate transporter"/>
    <property type="match status" value="1"/>
</dbReference>
<protein>
    <recommendedName>
        <fullName evidence="12">Monocarboxylate transporter 13</fullName>
    </recommendedName>
    <alternativeName>
        <fullName evidence="13">Solute carrier family 16 member 13</fullName>
    </alternativeName>
</protein>
<feature type="domain" description="Major facilitator superfamily (MFS) profile" evidence="16">
    <location>
        <begin position="116"/>
        <end position="520"/>
    </location>
</feature>
<dbReference type="CDD" id="cd17423">
    <property type="entry name" value="MFS_MCT11_13"/>
    <property type="match status" value="1"/>
</dbReference>
<feature type="transmembrane region" description="Helical" evidence="15">
    <location>
        <begin position="493"/>
        <end position="515"/>
    </location>
</feature>
<comment type="subcellular location">
    <subcellularLocation>
        <location evidence="1">Cell membrane</location>
        <topology evidence="1">Multi-pass membrane protein</topology>
    </subcellularLocation>
    <subcellularLocation>
        <location evidence="2">Golgi apparatus membrane</location>
        <topology evidence="2">Multi-pass membrane protein</topology>
    </subcellularLocation>
</comment>
<evidence type="ECO:0000256" key="15">
    <source>
        <dbReference type="SAM" id="Phobius"/>
    </source>
</evidence>
<feature type="transmembrane region" description="Helical" evidence="15">
    <location>
        <begin position="184"/>
        <end position="203"/>
    </location>
</feature>
<gene>
    <name evidence="17" type="ORF">SKAU_G00371410</name>
</gene>
<dbReference type="InterPro" id="IPR048233">
    <property type="entry name" value="MFS_MCT_13"/>
</dbReference>
<organism evidence="17 18">
    <name type="scientific">Synaphobranchus kaupii</name>
    <name type="common">Kaup's arrowtooth eel</name>
    <dbReference type="NCBI Taxonomy" id="118154"/>
    <lineage>
        <taxon>Eukaryota</taxon>
        <taxon>Metazoa</taxon>
        <taxon>Chordata</taxon>
        <taxon>Craniata</taxon>
        <taxon>Vertebrata</taxon>
        <taxon>Euteleostomi</taxon>
        <taxon>Actinopterygii</taxon>
        <taxon>Neopterygii</taxon>
        <taxon>Teleostei</taxon>
        <taxon>Anguilliformes</taxon>
        <taxon>Synaphobranchidae</taxon>
        <taxon>Synaphobranchus</taxon>
    </lineage>
</organism>
<keyword evidence="9" id="KW-0333">Golgi apparatus</keyword>
<keyword evidence="5" id="KW-1003">Cell membrane</keyword>
<dbReference type="OrthoDB" id="2213137at2759"/>
<keyword evidence="4" id="KW-0813">Transport</keyword>
<sequence length="599" mass="64203">METVNQVSGAGVEREWEQGRVEWQKMCRKVERSPGRARAQQQGSGSSSTATAEQQKRQHINSNRSTGSRRKAFLKAVFTVLGSSAQRDHAFPVSASMAKPQPQAEDGLSSPDGGWGWVVVGVLFVTSALVFGLLRSLGVFFVEFVQHFDESAQAVSWITSIAVAIQQLLSPVGTALCNAYGARPVVMIGGFLSGLGLILASQATSLTHLYLTMGLITGSGWALVFTPTVASVMQYFTRRRSLAMALGFTGVGLSSFAFSPLFQLLVKVYAWRGAMLILGGLSLNIIACGALLRPLPAPKALEQKMVSDKERKKASCCSFFKRALIYLELSLLGERGFLTYTLALTLFNSGYFVPYVHLVAHSQHVGFSEYQAAFIISATGITDLVGRVVSGWLSDLRRMRLIHMLSLWSGLTGLFLMLLPAGSIEGSYAGLLVISLAYGFCAGAMTPLAFSAVPEIVGMQRMLSALGLMQLIESLGGLFGAPLSGWLKDQTGSFTASFLVAGGFILAGTLVLATLPHFCSCSPPPAPKNQSQSQNKGPESGLQYNAILSPSPSEAQHKTELIPPSEPSLQDLQNCQPDLQLSPLTTPTADDDTDYPKAL</sequence>
<feature type="transmembrane region" description="Helical" evidence="15">
    <location>
        <begin position="401"/>
        <end position="422"/>
    </location>
</feature>
<evidence type="ECO:0000256" key="6">
    <source>
        <dbReference type="ARBA" id="ARBA00022692"/>
    </source>
</evidence>
<dbReference type="InterPro" id="IPR050327">
    <property type="entry name" value="Proton-linked_MCT"/>
</dbReference>
<evidence type="ECO:0000256" key="13">
    <source>
        <dbReference type="ARBA" id="ARBA00078721"/>
    </source>
</evidence>
<evidence type="ECO:0000256" key="11">
    <source>
        <dbReference type="ARBA" id="ARBA00059080"/>
    </source>
</evidence>
<feature type="transmembrane region" description="Helical" evidence="15">
    <location>
        <begin position="462"/>
        <end position="481"/>
    </location>
</feature>
<proteinExistence type="inferred from homology"/>
<dbReference type="InterPro" id="IPR020846">
    <property type="entry name" value="MFS_dom"/>
</dbReference>
<evidence type="ECO:0000256" key="7">
    <source>
        <dbReference type="ARBA" id="ARBA00022847"/>
    </source>
</evidence>
<dbReference type="InterPro" id="IPR011701">
    <property type="entry name" value="MFS"/>
</dbReference>
<evidence type="ECO:0000256" key="1">
    <source>
        <dbReference type="ARBA" id="ARBA00004651"/>
    </source>
</evidence>
<comment type="caution">
    <text evidence="17">The sequence shown here is derived from an EMBL/GenBank/DDBJ whole genome shotgun (WGS) entry which is preliminary data.</text>
</comment>
<dbReference type="InterPro" id="IPR036259">
    <property type="entry name" value="MFS_trans_sf"/>
</dbReference>
<evidence type="ECO:0000256" key="10">
    <source>
        <dbReference type="ARBA" id="ARBA00023136"/>
    </source>
</evidence>
<feature type="transmembrane region" description="Helical" evidence="15">
    <location>
        <begin position="428"/>
        <end position="450"/>
    </location>
</feature>
<dbReference type="GO" id="GO:0008028">
    <property type="term" value="F:monocarboxylic acid transmembrane transporter activity"/>
    <property type="evidence" value="ECO:0007669"/>
    <property type="project" value="TreeGrafter"/>
</dbReference>
<feature type="transmembrane region" description="Helical" evidence="15">
    <location>
        <begin position="242"/>
        <end position="262"/>
    </location>
</feature>
<feature type="compositionally biased region" description="Polar residues" evidence="14">
    <location>
        <begin position="528"/>
        <end position="554"/>
    </location>
</feature>
<evidence type="ECO:0000259" key="16">
    <source>
        <dbReference type="PROSITE" id="PS50850"/>
    </source>
</evidence>
<dbReference type="EMBL" id="JAINUF010000018">
    <property type="protein sequence ID" value="KAJ8338175.1"/>
    <property type="molecule type" value="Genomic_DNA"/>
</dbReference>
<dbReference type="GO" id="GO:0015293">
    <property type="term" value="F:symporter activity"/>
    <property type="evidence" value="ECO:0007669"/>
    <property type="project" value="UniProtKB-KW"/>
</dbReference>
<evidence type="ECO:0000256" key="9">
    <source>
        <dbReference type="ARBA" id="ARBA00023034"/>
    </source>
</evidence>
<dbReference type="PANTHER" id="PTHR11360">
    <property type="entry name" value="MONOCARBOXYLATE TRANSPORTER"/>
    <property type="match status" value="1"/>
</dbReference>
<evidence type="ECO:0000256" key="12">
    <source>
        <dbReference type="ARBA" id="ARBA00073869"/>
    </source>
</evidence>
<comment type="function">
    <text evidence="11">Proton-linked monocarboxylate transporter. May catalyze the transport of monocarboxylates across the plasma membrane.</text>
</comment>
<dbReference type="PROSITE" id="PS50850">
    <property type="entry name" value="MFS"/>
    <property type="match status" value="1"/>
</dbReference>
<evidence type="ECO:0000313" key="18">
    <source>
        <dbReference type="Proteomes" id="UP001152622"/>
    </source>
</evidence>
<keyword evidence="7" id="KW-0769">Symport</keyword>
<dbReference type="GO" id="GO:0005886">
    <property type="term" value="C:plasma membrane"/>
    <property type="evidence" value="ECO:0007669"/>
    <property type="project" value="UniProtKB-SubCell"/>
</dbReference>
<dbReference type="PANTHER" id="PTHR11360:SF19">
    <property type="entry name" value="MONOCARBOXYLATE TRANSPORTER 13"/>
    <property type="match status" value="1"/>
</dbReference>
<dbReference type="FunFam" id="1.20.1250.20:FF:000163">
    <property type="entry name" value="Putative monocarboxylate transporter 13"/>
    <property type="match status" value="1"/>
</dbReference>
<dbReference type="AlphaFoldDB" id="A0A9Q1IF16"/>
<name>A0A9Q1IF16_SYNKA</name>
<evidence type="ECO:0000256" key="2">
    <source>
        <dbReference type="ARBA" id="ARBA00004653"/>
    </source>
</evidence>
<dbReference type="Gene3D" id="1.20.1250.20">
    <property type="entry name" value="MFS general substrate transporter like domains"/>
    <property type="match status" value="1"/>
</dbReference>
<feature type="compositionally biased region" description="Low complexity" evidence="14">
    <location>
        <begin position="36"/>
        <end position="52"/>
    </location>
</feature>
<feature type="region of interest" description="Disordered" evidence="14">
    <location>
        <begin position="27"/>
        <end position="67"/>
    </location>
</feature>
<feature type="transmembrane region" description="Helical" evidence="15">
    <location>
        <begin position="115"/>
        <end position="134"/>
    </location>
</feature>
<evidence type="ECO:0000256" key="5">
    <source>
        <dbReference type="ARBA" id="ARBA00022475"/>
    </source>
</evidence>
<reference evidence="17" key="1">
    <citation type="journal article" date="2023" name="Science">
        <title>Genome structures resolve the early diversification of teleost fishes.</title>
        <authorList>
            <person name="Parey E."/>
            <person name="Louis A."/>
            <person name="Montfort J."/>
            <person name="Bouchez O."/>
            <person name="Roques C."/>
            <person name="Iampietro C."/>
            <person name="Lluch J."/>
            <person name="Castinel A."/>
            <person name="Donnadieu C."/>
            <person name="Desvignes T."/>
            <person name="Floi Bucao C."/>
            <person name="Jouanno E."/>
            <person name="Wen M."/>
            <person name="Mejri S."/>
            <person name="Dirks R."/>
            <person name="Jansen H."/>
            <person name="Henkel C."/>
            <person name="Chen W.J."/>
            <person name="Zahm M."/>
            <person name="Cabau C."/>
            <person name="Klopp C."/>
            <person name="Thompson A.W."/>
            <person name="Robinson-Rechavi M."/>
            <person name="Braasch I."/>
            <person name="Lecointre G."/>
            <person name="Bobe J."/>
            <person name="Postlethwait J.H."/>
            <person name="Berthelot C."/>
            <person name="Roest Crollius H."/>
            <person name="Guiguen Y."/>
        </authorList>
    </citation>
    <scope>NUCLEOTIDE SEQUENCE</scope>
    <source>
        <strain evidence="17">WJC10195</strain>
    </source>
</reference>
<comment type="similarity">
    <text evidence="3">Belongs to the major facilitator superfamily. Monocarboxylate porter (TC 2.A.1.13) family.</text>
</comment>
<keyword evidence="8 15" id="KW-1133">Transmembrane helix</keyword>
<feature type="transmembrane region" description="Helical" evidence="15">
    <location>
        <begin position="274"/>
        <end position="295"/>
    </location>
</feature>
<dbReference type="GO" id="GO:0000139">
    <property type="term" value="C:Golgi membrane"/>
    <property type="evidence" value="ECO:0007669"/>
    <property type="project" value="UniProtKB-SubCell"/>
</dbReference>
<keyword evidence="6 15" id="KW-0812">Transmembrane</keyword>
<feature type="transmembrane region" description="Helical" evidence="15">
    <location>
        <begin position="209"/>
        <end position="230"/>
    </location>
</feature>
<evidence type="ECO:0000256" key="3">
    <source>
        <dbReference type="ARBA" id="ARBA00006727"/>
    </source>
</evidence>